<sequence length="238" mass="28095">MNIKSQEEILNIIKNIEKRPIIIGVTGRVSIGKSTFAGELHDLLKENGYSSNILSTDHFLYSNRDLESKKIEDPRGFPKSYDSDKFKDALLNIKNNKNVEHPVYSHTTYDILDEVQTYTVCDINIVEGVNIFYNNRDEVSFQDFYDLVFFLDTDKENTWNWYLKRVHFHIDECHDEDNFFYPFKSMSDEDIERESKKYWDGINDLNDVKFIEPTKSLSDYVVNFDSNHEIISIEKVKK</sequence>
<dbReference type="UniPathway" id="UPA00241">
    <property type="reaction ID" value="UER00352"/>
</dbReference>
<dbReference type="GO" id="GO:0004594">
    <property type="term" value="F:pantothenate kinase activity"/>
    <property type="evidence" value="ECO:0007669"/>
    <property type="project" value="UniProtKB-EC"/>
</dbReference>
<reference evidence="2 3" key="1">
    <citation type="submission" date="2010-07" db="EMBL/GenBank/DDBJ databases">
        <authorList>
            <person name="Muzny D."/>
            <person name="Qin X."/>
            <person name="Deng J."/>
            <person name="Jiang H."/>
            <person name="Liu Y."/>
            <person name="Qu J."/>
            <person name="Song X.-Z."/>
            <person name="Zhang L."/>
            <person name="Thornton R."/>
            <person name="Coyle M."/>
            <person name="Francisco L."/>
            <person name="Jackson L."/>
            <person name="Javaid M."/>
            <person name="Korchina V."/>
            <person name="Kovar C."/>
            <person name="Mata R."/>
            <person name="Mathew T."/>
            <person name="Ngo R."/>
            <person name="Nguyen L."/>
            <person name="Nguyen N."/>
            <person name="Okwuonu G."/>
            <person name="Ongeri F."/>
            <person name="Pham C."/>
            <person name="Simmons D."/>
            <person name="Wilczek-Boney K."/>
            <person name="Hale W."/>
            <person name="Jakkamsetti A."/>
            <person name="Pham P."/>
            <person name="Ruth R."/>
            <person name="San Lucas F."/>
            <person name="Warren J."/>
            <person name="Zhang J."/>
            <person name="Zhao Z."/>
            <person name="Zhou C."/>
            <person name="Zhu D."/>
            <person name="Lee S."/>
            <person name="Bess C."/>
            <person name="Blankenburg K."/>
            <person name="Forbes L."/>
            <person name="Fu Q."/>
            <person name="Gubbala S."/>
            <person name="Hirani K."/>
            <person name="Jayaseelan J.C."/>
            <person name="Lara F."/>
            <person name="Munidasa M."/>
            <person name="Palculict T."/>
            <person name="Patil S."/>
            <person name="Pu L.-L."/>
            <person name="Saada N."/>
            <person name="Tang L."/>
            <person name="Weissenberger G."/>
            <person name="Zhu Y."/>
            <person name="Hemphill L."/>
            <person name="Shang Y."/>
            <person name="Youmans B."/>
            <person name="Ayvaz T."/>
            <person name="Ross M."/>
            <person name="Santibanez J."/>
            <person name="Aqrawi P."/>
            <person name="Gross S."/>
            <person name="Joshi V."/>
            <person name="Fowler G."/>
            <person name="Nazareth L."/>
            <person name="Reid J."/>
            <person name="Worley K."/>
            <person name="Petrosino J."/>
            <person name="Highlander S."/>
            <person name="Gibbs R."/>
        </authorList>
    </citation>
    <scope>NUCLEOTIDE SEQUENCE [LARGE SCALE GENOMIC DNA]</scope>
    <source>
        <strain evidence="2 3">ATCC BAA-1640</strain>
    </source>
</reference>
<dbReference type="EMBL" id="AEEH01000052">
    <property type="protein sequence ID" value="EFM24552.1"/>
    <property type="molecule type" value="Genomic_DNA"/>
</dbReference>
<evidence type="ECO:0000313" key="3">
    <source>
        <dbReference type="Proteomes" id="UP000003280"/>
    </source>
</evidence>
<protein>
    <submittedName>
        <fullName evidence="2">Putative pantothenate kinase</fullName>
        <ecNumber evidence="2">2.7.1.33</ecNumber>
    </submittedName>
</protein>
<organism evidence="2 3">
    <name type="scientific">Peptoniphilus duerdenii ATCC BAA-1640</name>
    <dbReference type="NCBI Taxonomy" id="862517"/>
    <lineage>
        <taxon>Bacteria</taxon>
        <taxon>Bacillati</taxon>
        <taxon>Bacillota</taxon>
        <taxon>Tissierellia</taxon>
        <taxon>Tissierellales</taxon>
        <taxon>Peptoniphilaceae</taxon>
        <taxon>Peptoniphilus</taxon>
    </lineage>
</organism>
<dbReference type="HOGENOM" id="CLU_053818_0_0_9"/>
<dbReference type="AlphaFoldDB" id="E0NNT1"/>
<proteinExistence type="predicted"/>
<dbReference type="SUPFAM" id="SSF52540">
    <property type="entry name" value="P-loop containing nucleoside triphosphate hydrolases"/>
    <property type="match status" value="1"/>
</dbReference>
<keyword evidence="2" id="KW-0808">Transferase</keyword>
<gene>
    <name evidence="2" type="primary">coaA</name>
    <name evidence="2" type="ORF">HMPREF9225_1820</name>
</gene>
<dbReference type="InterPro" id="IPR006083">
    <property type="entry name" value="PRK/URK"/>
</dbReference>
<dbReference type="RefSeq" id="WP_008902595.1">
    <property type="nucleotide sequence ID" value="NZ_GL397071.1"/>
</dbReference>
<comment type="caution">
    <text evidence="2">The sequence shown here is derived from an EMBL/GenBank/DDBJ whole genome shotgun (WGS) entry which is preliminary data.</text>
</comment>
<dbReference type="eggNOG" id="COG1072">
    <property type="taxonomic scope" value="Bacteria"/>
</dbReference>
<dbReference type="GO" id="GO:0015937">
    <property type="term" value="P:coenzyme A biosynthetic process"/>
    <property type="evidence" value="ECO:0007669"/>
    <property type="project" value="UniProtKB-UniPathway"/>
</dbReference>
<keyword evidence="3" id="KW-1185">Reference proteome</keyword>
<evidence type="ECO:0000259" key="1">
    <source>
        <dbReference type="Pfam" id="PF00485"/>
    </source>
</evidence>
<dbReference type="InterPro" id="IPR027417">
    <property type="entry name" value="P-loop_NTPase"/>
</dbReference>
<dbReference type="Pfam" id="PF00485">
    <property type="entry name" value="PRK"/>
    <property type="match status" value="1"/>
</dbReference>
<dbReference type="Gene3D" id="3.40.50.300">
    <property type="entry name" value="P-loop containing nucleotide triphosphate hydrolases"/>
    <property type="match status" value="1"/>
</dbReference>
<evidence type="ECO:0000313" key="2">
    <source>
        <dbReference type="EMBL" id="EFM24552.1"/>
    </source>
</evidence>
<accession>E0NNT1</accession>
<name>E0NNT1_9FIRM</name>
<dbReference type="Proteomes" id="UP000003280">
    <property type="component" value="Unassembled WGS sequence"/>
</dbReference>
<feature type="domain" description="Phosphoribulokinase/uridine kinase" evidence="1">
    <location>
        <begin position="22"/>
        <end position="165"/>
    </location>
</feature>
<dbReference type="STRING" id="862517.HMPREF9225_1820"/>
<keyword evidence="2" id="KW-0418">Kinase</keyword>
<dbReference type="EC" id="2.7.1.33" evidence="2"/>
<dbReference type="PANTHER" id="PTHR10285">
    <property type="entry name" value="URIDINE KINASE"/>
    <property type="match status" value="1"/>
</dbReference>
<dbReference type="GO" id="GO:0005524">
    <property type="term" value="F:ATP binding"/>
    <property type="evidence" value="ECO:0007669"/>
    <property type="project" value="InterPro"/>
</dbReference>